<dbReference type="Gene3D" id="3.80.10.10">
    <property type="entry name" value="Ribonuclease Inhibitor"/>
    <property type="match status" value="1"/>
</dbReference>
<dbReference type="InterPro" id="IPR032675">
    <property type="entry name" value="LRR_dom_sf"/>
</dbReference>
<dbReference type="AlphaFoldDB" id="A0A0C9VTH9"/>
<keyword evidence="2" id="KW-1185">Reference proteome</keyword>
<dbReference type="HOGENOM" id="CLU_021164_0_0_1"/>
<proteinExistence type="predicted"/>
<dbReference type="OrthoDB" id="3543113at2759"/>
<evidence type="ECO:0008006" key="3">
    <source>
        <dbReference type="Google" id="ProtNLM"/>
    </source>
</evidence>
<dbReference type="EMBL" id="KN839863">
    <property type="protein sequence ID" value="KIJ61285.1"/>
    <property type="molecule type" value="Genomic_DNA"/>
</dbReference>
<gene>
    <name evidence="1" type="ORF">HYDPIDRAFT_137858</name>
</gene>
<sequence length="520" mass="58541">MHDVLCITELLDVICQFATRSTLAKLARTCRAFEEPALDALWKDLETLAPLSNCLPPALWGELDGVTILRRPLSSDHWRLLRKYSSRICTVQKNIFFGRYFRQLLAVASHSTPPAPLFPKLKAVLLNRITDETIPLFRWMIGPSITKLELSLSIIKATPATLSFMSSLGMLCPNMRSVLLEVDHLEKSQAEVMAASMSQAICQWYHLQNASFSSLDAFAYEHLSQLKSLTTLKLFLSRDAPTQLGEAELCPTPFPSLTNLTIGAVSIEVMSAWLSCLHLAPTNLTCNIHDVPFTPTTLYELCSTIQKHCCPHSLRSIDLDDLRSRYGETVVLLDDIQPLLEFRHLRSVTLHELCTIALDDHALEELATAWPQLEVLHLNRYAKLEPAASIPTFRGLFHLVRLCPNLRELSIVIDLTKTEWIDIRRPSDEGVCNSALSTLILGNSPLDDPKRVAFILGAVFPCLAGINLDDWDYLPLYLSPERDTSLPLWCQLNDYLADFGIVREQEIRRMQAAPEKVIES</sequence>
<protein>
    <recommendedName>
        <fullName evidence="3">F-box domain-containing protein</fullName>
    </recommendedName>
</protein>
<reference evidence="1 2" key="1">
    <citation type="submission" date="2014-04" db="EMBL/GenBank/DDBJ databases">
        <title>Evolutionary Origins and Diversification of the Mycorrhizal Mutualists.</title>
        <authorList>
            <consortium name="DOE Joint Genome Institute"/>
            <consortium name="Mycorrhizal Genomics Consortium"/>
            <person name="Kohler A."/>
            <person name="Kuo A."/>
            <person name="Nagy L.G."/>
            <person name="Floudas D."/>
            <person name="Copeland A."/>
            <person name="Barry K.W."/>
            <person name="Cichocki N."/>
            <person name="Veneault-Fourrey C."/>
            <person name="LaButti K."/>
            <person name="Lindquist E.A."/>
            <person name="Lipzen A."/>
            <person name="Lundell T."/>
            <person name="Morin E."/>
            <person name="Murat C."/>
            <person name="Riley R."/>
            <person name="Ohm R."/>
            <person name="Sun H."/>
            <person name="Tunlid A."/>
            <person name="Henrissat B."/>
            <person name="Grigoriev I.V."/>
            <person name="Hibbett D.S."/>
            <person name="Martin F."/>
        </authorList>
    </citation>
    <scope>NUCLEOTIDE SEQUENCE [LARGE SCALE GENOMIC DNA]</scope>
    <source>
        <strain evidence="1 2">MD-312</strain>
    </source>
</reference>
<organism evidence="1 2">
    <name type="scientific">Hydnomerulius pinastri MD-312</name>
    <dbReference type="NCBI Taxonomy" id="994086"/>
    <lineage>
        <taxon>Eukaryota</taxon>
        <taxon>Fungi</taxon>
        <taxon>Dikarya</taxon>
        <taxon>Basidiomycota</taxon>
        <taxon>Agaricomycotina</taxon>
        <taxon>Agaricomycetes</taxon>
        <taxon>Agaricomycetidae</taxon>
        <taxon>Boletales</taxon>
        <taxon>Boletales incertae sedis</taxon>
        <taxon>Leucogyrophana</taxon>
    </lineage>
</organism>
<dbReference type="Proteomes" id="UP000053820">
    <property type="component" value="Unassembled WGS sequence"/>
</dbReference>
<accession>A0A0C9VTH9</accession>
<evidence type="ECO:0000313" key="2">
    <source>
        <dbReference type="Proteomes" id="UP000053820"/>
    </source>
</evidence>
<dbReference type="SUPFAM" id="SSF52047">
    <property type="entry name" value="RNI-like"/>
    <property type="match status" value="1"/>
</dbReference>
<evidence type="ECO:0000313" key="1">
    <source>
        <dbReference type="EMBL" id="KIJ61285.1"/>
    </source>
</evidence>
<name>A0A0C9VTH9_9AGAM</name>